<evidence type="ECO:0000313" key="3">
    <source>
        <dbReference type="Proteomes" id="UP000597444"/>
    </source>
</evidence>
<dbReference type="SUPFAM" id="SSF50998">
    <property type="entry name" value="Quinoprotein alcohol dehydrogenase-like"/>
    <property type="match status" value="2"/>
</dbReference>
<dbReference type="Proteomes" id="UP000597444">
    <property type="component" value="Unassembled WGS sequence"/>
</dbReference>
<protein>
    <recommendedName>
        <fullName evidence="1">Pyrrolo-quinoline quinone repeat domain-containing protein</fullName>
    </recommendedName>
</protein>
<gene>
    <name evidence="2" type="ORF">KSF_000200</name>
</gene>
<dbReference type="SMART" id="SM00564">
    <property type="entry name" value="PQQ"/>
    <property type="match status" value="4"/>
</dbReference>
<dbReference type="PANTHER" id="PTHR34512:SF30">
    <property type="entry name" value="OUTER MEMBRANE PROTEIN ASSEMBLY FACTOR BAMB"/>
    <property type="match status" value="1"/>
</dbReference>
<evidence type="ECO:0000313" key="2">
    <source>
        <dbReference type="EMBL" id="GHO89972.1"/>
    </source>
</evidence>
<dbReference type="AlphaFoldDB" id="A0A8J3N085"/>
<feature type="domain" description="Pyrrolo-quinoline quinone repeat" evidence="1">
    <location>
        <begin position="58"/>
        <end position="177"/>
    </location>
</feature>
<evidence type="ECO:0000259" key="1">
    <source>
        <dbReference type="Pfam" id="PF13360"/>
    </source>
</evidence>
<name>A0A8J3N085_9CHLR</name>
<dbReference type="InterPro" id="IPR015943">
    <property type="entry name" value="WD40/YVTN_repeat-like_dom_sf"/>
</dbReference>
<comment type="caution">
    <text evidence="2">The sequence shown here is derived from an EMBL/GenBank/DDBJ whole genome shotgun (WGS) entry which is preliminary data.</text>
</comment>
<dbReference type="InterPro" id="IPR002372">
    <property type="entry name" value="PQQ_rpt_dom"/>
</dbReference>
<feature type="domain" description="Pyrrolo-quinoline quinone repeat" evidence="1">
    <location>
        <begin position="186"/>
        <end position="348"/>
    </location>
</feature>
<organism evidence="2 3">
    <name type="scientific">Reticulibacter mediterranei</name>
    <dbReference type="NCBI Taxonomy" id="2778369"/>
    <lineage>
        <taxon>Bacteria</taxon>
        <taxon>Bacillati</taxon>
        <taxon>Chloroflexota</taxon>
        <taxon>Ktedonobacteria</taxon>
        <taxon>Ktedonobacterales</taxon>
        <taxon>Reticulibacteraceae</taxon>
        <taxon>Reticulibacter</taxon>
    </lineage>
</organism>
<dbReference type="InterPro" id="IPR018391">
    <property type="entry name" value="PQQ_b-propeller_rpt"/>
</dbReference>
<accession>A0A8J3N085</accession>
<feature type="domain" description="Pyrrolo-quinoline quinone repeat" evidence="1">
    <location>
        <begin position="364"/>
        <end position="436"/>
    </location>
</feature>
<dbReference type="Pfam" id="PF13360">
    <property type="entry name" value="PQQ_2"/>
    <property type="match status" value="3"/>
</dbReference>
<sequence length="440" mass="48146">MPSNGTPTKKKRTWHWLLPFLSIFLGISLFLCFCTYSGRLGPFCALALSAPPPPFGVITDGRTVYLYGGPTELLSAREAATGNLLWEKKGLANTLVVHHGVIYAQTGDLKRLTALQARDGKTLWTSSQAIASPPSAPYSLAHSPVVVGETIYGKFGEELGAVRTSDGTLLWKTPIAASSSWWLRAVDAGHVYVTEALSHNQVQVRSLRASDGRLLWRHEQQTLPDAWPPDGMLQITPVGGLLLLQSPTSLVVLETQSGKPRWTFSAHSGQTFSEKSIVARDTVYLATFQEDGGATISALRLQNGKPQWKFHAFPQGINALLFAEGRLYIESEALYALRTADGSVVWKNPQVQFGTMLFARGTIYGDGTTLSAVSASTGRLIWKSESAAAGGLVAIDESKIYLSTQGRYYCDESSWDLRVYALRTTDGSQAWLYRNIHPYD</sequence>
<dbReference type="RefSeq" id="WP_220200986.1">
    <property type="nucleotide sequence ID" value="NZ_BNJK01000001.1"/>
</dbReference>
<dbReference type="InterPro" id="IPR011047">
    <property type="entry name" value="Quinoprotein_ADH-like_sf"/>
</dbReference>
<dbReference type="Gene3D" id="2.40.10.480">
    <property type="match status" value="2"/>
</dbReference>
<dbReference type="Gene3D" id="2.130.10.10">
    <property type="entry name" value="YVTN repeat-like/Quinoprotein amine dehydrogenase"/>
    <property type="match status" value="1"/>
</dbReference>
<reference evidence="2" key="1">
    <citation type="submission" date="2020-10" db="EMBL/GenBank/DDBJ databases">
        <title>Taxonomic study of unclassified bacteria belonging to the class Ktedonobacteria.</title>
        <authorList>
            <person name="Yabe S."/>
            <person name="Wang C.M."/>
            <person name="Zheng Y."/>
            <person name="Sakai Y."/>
            <person name="Cavaletti L."/>
            <person name="Monciardini P."/>
            <person name="Donadio S."/>
        </authorList>
    </citation>
    <scope>NUCLEOTIDE SEQUENCE</scope>
    <source>
        <strain evidence="2">ID150040</strain>
    </source>
</reference>
<proteinExistence type="predicted"/>
<dbReference type="EMBL" id="BNJK01000001">
    <property type="protein sequence ID" value="GHO89972.1"/>
    <property type="molecule type" value="Genomic_DNA"/>
</dbReference>
<keyword evidence="3" id="KW-1185">Reference proteome</keyword>
<dbReference type="PANTHER" id="PTHR34512">
    <property type="entry name" value="CELL SURFACE PROTEIN"/>
    <property type="match status" value="1"/>
</dbReference>